<dbReference type="PANTHER" id="PTHR43731:SF14">
    <property type="entry name" value="PRESENILIN-ASSOCIATED RHOMBOID-LIKE PROTEIN, MITOCHONDRIAL"/>
    <property type="match status" value="1"/>
</dbReference>
<dbReference type="PANTHER" id="PTHR43731">
    <property type="entry name" value="RHOMBOID PROTEASE"/>
    <property type="match status" value="1"/>
</dbReference>
<dbReference type="Gene3D" id="1.20.1540.10">
    <property type="entry name" value="Rhomboid-like"/>
    <property type="match status" value="1"/>
</dbReference>
<feature type="transmembrane region" description="Helical" evidence="7">
    <location>
        <begin position="35"/>
        <end position="53"/>
    </location>
</feature>
<organism evidence="9 10">
    <name type="scientific">Roseibaca calidilacus</name>
    <dbReference type="NCBI Taxonomy" id="1666912"/>
    <lineage>
        <taxon>Bacteria</taxon>
        <taxon>Pseudomonadati</taxon>
        <taxon>Pseudomonadota</taxon>
        <taxon>Alphaproteobacteria</taxon>
        <taxon>Rhodobacterales</taxon>
        <taxon>Paracoccaceae</taxon>
        <taxon>Roseinatronobacter</taxon>
    </lineage>
</organism>
<name>A0ABP2C3Q5_9RHOB</name>
<keyword evidence="4" id="KW-0378">Hydrolase</keyword>
<dbReference type="GO" id="GO:0006508">
    <property type="term" value="P:proteolysis"/>
    <property type="evidence" value="ECO:0007669"/>
    <property type="project" value="UniProtKB-KW"/>
</dbReference>
<evidence type="ECO:0000256" key="4">
    <source>
        <dbReference type="ARBA" id="ARBA00022801"/>
    </source>
</evidence>
<feature type="transmembrane region" description="Helical" evidence="7">
    <location>
        <begin position="216"/>
        <end position="233"/>
    </location>
</feature>
<reference evidence="9 10" key="1">
    <citation type="submission" date="2016-01" db="EMBL/GenBank/DDBJ databases">
        <authorList>
            <person name="Varghese N."/>
        </authorList>
    </citation>
    <scope>NUCLEOTIDE SEQUENCE [LARGE SCALE GENOMIC DNA]</scope>
    <source>
        <strain evidence="9 10">HL-91</strain>
    </source>
</reference>
<keyword evidence="10" id="KW-1185">Reference proteome</keyword>
<proteinExistence type="inferred from homology"/>
<feature type="transmembrane region" description="Helical" evidence="7">
    <location>
        <begin position="93"/>
        <end position="122"/>
    </location>
</feature>
<comment type="similarity">
    <text evidence="2">Belongs to the peptidase S54 family.</text>
</comment>
<feature type="transmembrane region" description="Helical" evidence="7">
    <location>
        <begin position="191"/>
        <end position="210"/>
    </location>
</feature>
<evidence type="ECO:0000313" key="10">
    <source>
        <dbReference type="Proteomes" id="UP000182045"/>
    </source>
</evidence>
<dbReference type="GO" id="GO:0008233">
    <property type="term" value="F:peptidase activity"/>
    <property type="evidence" value="ECO:0007669"/>
    <property type="project" value="UniProtKB-KW"/>
</dbReference>
<keyword evidence="5 7" id="KW-1133">Transmembrane helix</keyword>
<evidence type="ECO:0000259" key="8">
    <source>
        <dbReference type="Pfam" id="PF01694"/>
    </source>
</evidence>
<dbReference type="InterPro" id="IPR050925">
    <property type="entry name" value="Rhomboid_protease_S54"/>
</dbReference>
<protein>
    <submittedName>
        <fullName evidence="9">Membrane associated serine protease, rhomboid family</fullName>
    </submittedName>
</protein>
<dbReference type="InterPro" id="IPR035952">
    <property type="entry name" value="Rhomboid-like_sf"/>
</dbReference>
<sequence>MRPAQDDLQTVEESVKAALMAPRNIVFPTVSNSPAVLWLVALTCAPEILLTLGETGLLGFERLRGVFLMYGAFWDGLLRGWDPVYPGQPVTMFFTYAALHGGMLHLVGNMVAVLALGGIVVARIGARGFLLLYAVSVFTGAMGYALLSNADAPMVGASGAVFGLIGAWKFWEWQLRHHLGSPMRPLWRSLVGLAILNVVLWLLLSGMLAWEAHLGGFIGGVLFAAIATPTLRYRI</sequence>
<dbReference type="InterPro" id="IPR022764">
    <property type="entry name" value="Peptidase_S54_rhomboid_dom"/>
</dbReference>
<keyword evidence="6 7" id="KW-0472">Membrane</keyword>
<dbReference type="Pfam" id="PF01694">
    <property type="entry name" value="Rhomboid"/>
    <property type="match status" value="1"/>
</dbReference>
<accession>A0ABP2C3Q5</accession>
<keyword evidence="9" id="KW-0645">Protease</keyword>
<feature type="transmembrane region" description="Helical" evidence="7">
    <location>
        <begin position="129"/>
        <end position="147"/>
    </location>
</feature>
<dbReference type="Proteomes" id="UP000182045">
    <property type="component" value="Unassembled WGS sequence"/>
</dbReference>
<feature type="domain" description="Peptidase S54 rhomboid" evidence="8">
    <location>
        <begin position="91"/>
        <end position="227"/>
    </location>
</feature>
<evidence type="ECO:0000256" key="6">
    <source>
        <dbReference type="ARBA" id="ARBA00023136"/>
    </source>
</evidence>
<keyword evidence="3 7" id="KW-0812">Transmembrane</keyword>
<evidence type="ECO:0000256" key="1">
    <source>
        <dbReference type="ARBA" id="ARBA00004141"/>
    </source>
</evidence>
<dbReference type="EMBL" id="FBYC01000004">
    <property type="protein sequence ID" value="CUX82897.1"/>
    <property type="molecule type" value="Genomic_DNA"/>
</dbReference>
<feature type="transmembrane region" description="Helical" evidence="7">
    <location>
        <begin position="153"/>
        <end position="171"/>
    </location>
</feature>
<comment type="subcellular location">
    <subcellularLocation>
        <location evidence="1">Membrane</location>
        <topology evidence="1">Multi-pass membrane protein</topology>
    </subcellularLocation>
</comment>
<evidence type="ECO:0000256" key="7">
    <source>
        <dbReference type="SAM" id="Phobius"/>
    </source>
</evidence>
<evidence type="ECO:0000313" key="9">
    <source>
        <dbReference type="EMBL" id="CUX82897.1"/>
    </source>
</evidence>
<evidence type="ECO:0000256" key="2">
    <source>
        <dbReference type="ARBA" id="ARBA00009045"/>
    </source>
</evidence>
<evidence type="ECO:0000256" key="5">
    <source>
        <dbReference type="ARBA" id="ARBA00022989"/>
    </source>
</evidence>
<comment type="caution">
    <text evidence="9">The sequence shown here is derived from an EMBL/GenBank/DDBJ whole genome shotgun (WGS) entry which is preliminary data.</text>
</comment>
<evidence type="ECO:0000256" key="3">
    <source>
        <dbReference type="ARBA" id="ARBA00022692"/>
    </source>
</evidence>
<dbReference type="SUPFAM" id="SSF144091">
    <property type="entry name" value="Rhomboid-like"/>
    <property type="match status" value="1"/>
</dbReference>
<gene>
    <name evidence="9" type="ORF">Ga0058931_2650</name>
</gene>